<evidence type="ECO:0000256" key="4">
    <source>
        <dbReference type="PROSITE-ProRule" id="PRU00473"/>
    </source>
</evidence>
<protein>
    <recommendedName>
        <fullName evidence="5">OmpA-like domain-containing protein</fullName>
    </recommendedName>
</protein>
<evidence type="ECO:0000256" key="2">
    <source>
        <dbReference type="ARBA" id="ARBA00023136"/>
    </source>
</evidence>
<dbReference type="RefSeq" id="WP_039983045.1">
    <property type="nucleotide sequence ID" value="NZ_BAOJ01000155.1"/>
</dbReference>
<dbReference type="InterPro" id="IPR036737">
    <property type="entry name" value="OmpA-like_sf"/>
</dbReference>
<evidence type="ECO:0000313" key="7">
    <source>
        <dbReference type="Proteomes" id="UP000321922"/>
    </source>
</evidence>
<dbReference type="EMBL" id="BJXJ01000016">
    <property type="protein sequence ID" value="GEM75818.1"/>
    <property type="molecule type" value="Genomic_DNA"/>
</dbReference>
<dbReference type="OrthoDB" id="5887427at2"/>
<feature type="domain" description="OmpA-like" evidence="5">
    <location>
        <begin position="625"/>
        <end position="754"/>
    </location>
</feature>
<keyword evidence="7" id="KW-1185">Reference proteome</keyword>
<dbReference type="GO" id="GO:0009279">
    <property type="term" value="C:cell outer membrane"/>
    <property type="evidence" value="ECO:0007669"/>
    <property type="project" value="UniProtKB-SubCell"/>
</dbReference>
<evidence type="ECO:0000259" key="5">
    <source>
        <dbReference type="PROSITE" id="PS51123"/>
    </source>
</evidence>
<dbReference type="InterPro" id="IPR050330">
    <property type="entry name" value="Bact_OuterMem_StrucFunc"/>
</dbReference>
<dbReference type="PROSITE" id="PS51123">
    <property type="entry name" value="OMPA_2"/>
    <property type="match status" value="1"/>
</dbReference>
<dbReference type="InterPro" id="IPR006664">
    <property type="entry name" value="OMP_bac"/>
</dbReference>
<dbReference type="PANTHER" id="PTHR30329">
    <property type="entry name" value="STATOR ELEMENT OF FLAGELLAR MOTOR COMPLEX"/>
    <property type="match status" value="1"/>
</dbReference>
<organism evidence="6 7">
    <name type="scientific">Vibrio sagamiensis NBRC 104589</name>
    <dbReference type="NCBI Taxonomy" id="1219064"/>
    <lineage>
        <taxon>Bacteria</taxon>
        <taxon>Pseudomonadati</taxon>
        <taxon>Pseudomonadota</taxon>
        <taxon>Gammaproteobacteria</taxon>
        <taxon>Vibrionales</taxon>
        <taxon>Vibrionaceae</taxon>
        <taxon>Vibrio</taxon>
    </lineage>
</organism>
<dbReference type="InterPro" id="IPR006665">
    <property type="entry name" value="OmpA-like"/>
</dbReference>
<dbReference type="PRINTS" id="PR01021">
    <property type="entry name" value="OMPADOMAIN"/>
</dbReference>
<dbReference type="Gene3D" id="3.30.1330.60">
    <property type="entry name" value="OmpA-like domain"/>
    <property type="match status" value="1"/>
</dbReference>
<evidence type="ECO:0000313" key="6">
    <source>
        <dbReference type="EMBL" id="GEM75818.1"/>
    </source>
</evidence>
<dbReference type="CDD" id="cd07185">
    <property type="entry name" value="OmpA_C-like"/>
    <property type="match status" value="1"/>
</dbReference>
<evidence type="ECO:0000256" key="1">
    <source>
        <dbReference type="ARBA" id="ARBA00004442"/>
    </source>
</evidence>
<comment type="caution">
    <text evidence="6">The sequence shown here is derived from an EMBL/GenBank/DDBJ whole genome shotgun (WGS) entry which is preliminary data.</text>
</comment>
<name>A0A511QET8_9VIBR</name>
<accession>A0A511QET8</accession>
<proteinExistence type="predicted"/>
<gene>
    <name evidence="6" type="ORF">VSA01S_19300</name>
</gene>
<dbReference type="Pfam" id="PF00691">
    <property type="entry name" value="OmpA"/>
    <property type="match status" value="1"/>
</dbReference>
<sequence>MPSKLLNVDELYLMGRLYGAKGQPTSGYFPLPHETLALQDMKQQESATIVAGETMLEVTCEAPIAASDKHGRLSLLSEKQEDMLTLVRTPLSSSNTTKSTEKGRVLQKVLFFPSYLMPLSQIVKAGEEKSGGGDSPTGRGWMTDLYAFLKETAGRDNTVIDQFSVVGVPVKEACILPVNDKILLENSYFSDYQKWHKNYKNSTIHVLEVPQFYTVQVAFSTKDYVGATVTLRDLPISLAGLVVGDQENSDLNQPTSLVKEVSYNYFQQDENGSDQKDTGQYFVATFWIESAQALALHQLEEYARIDVNLETVDERGRKALRQLNLPEQYSLKEKVFDLPIHTSTGRTTVVSGDPISVEEALINHAPQFFTGITSTLTNQPYADVKQLNSLKPEGSVSLPEQSWQLLQTHKGSVDAALGCLENGLTWKSLAQALAAAVSALPGDSTNPESGGLVDIAQKATGITMASLGFIEKLNSANDSLQSIVDWSTSSVFQQVPPQMQVLTRLNDIFPSLNIQQFHNESLNPYLKKIGKAGNWILDKPLTIANAIYSLNSYSSNNSEKADDVLMGKIQAYSSSTVSLQQQQLKELQEENVTEKYHQAITALREKLNNLKNKEVLDHHSQQAQVGNTMLRFNATLFPFDSDRIKQTEHSKDIFKNIASELIKISKTPFKITVSGHTCNIGEQEYNIELSQRRAEAVKKAILDAIPSDPERQIWDKMFYIKAWGDSSPLPNNHNSTKQERQRNRRVEVIFHFDSMTDYPPCRAGLYDVEKAAKAKITSDIKNNEDLLAVIDSGIDILLLGAGVVFPVFTAWAQFGGAALSLANDALKFMERFDDENDIKRAIEQIRLNDIMAINAYFSDVENGSVFHAQMHAYMKRLSAFNGLIRLIKASEAFSEIYTFDRGITPRPSNNSKRLKEFSQLNILGYIDKYILSDDWDIETSLLGINHLDEVWMDANGYDESYQLLRPYSAEVVLAQGTAIFSGAFNNDITEKTLEKATKFNHYFPVHYRASKDEETFKSLQSTRVPEGLDTEIFKGVEVFVRRSYKDKTQPAPKKDDWIPFADYYKSNQEQLTPFDNVRVVVIFDDDKVDKYQSLPVKLDVMSYNTNEGDWKFFDSVASRHVEYSSQLMLSSFTEAEQTKLKDYFEVKGKSNEKIAHGVIIEPSYFFGKHRIFGIRPVANYNDRLLKSLFDSNKPSTSSGAHKILSYFLQLSILNQKNTEYDVNLVPVAWGNRVVRRFNVSLSPTREYSFTKNFVDFSPFSKQDGKFYIENFLKPQKDTQQILFPKMFDKPQASFYIEQKGLSCFSDEIKDPLVKKLGKKRGKIEEFDWDKDVQATLIIRTEVVTNAVNNYEKMGFDPNAIPISVLLKNRVVGEFKEVFRLGTIKSKGKDQYEFIAQDKTETKTIVPDSVLKLIKKIKNDLDSNDLKRLMIEDKETVLYANVVDLEYINFFGHKVKGLRPLIKPIGFEGFFTLSQTGITFSTTVSSYQGVGIENLETNELKLVDCGVKSIPRRWYSLIDKTKEITHANLVNQISSDEHQSQKRDEVKFLPSRNLQKWMKINSSFDPLVDKRMEMLADWVGEQDD</sequence>
<dbReference type="SUPFAM" id="SSF103088">
    <property type="entry name" value="OmpA-like"/>
    <property type="match status" value="1"/>
</dbReference>
<keyword evidence="3" id="KW-0998">Cell outer membrane</keyword>
<reference evidence="6 7" key="1">
    <citation type="submission" date="2019-07" db="EMBL/GenBank/DDBJ databases">
        <title>Whole genome shotgun sequence of Vibrio sagamiensis NBRC 104589.</title>
        <authorList>
            <person name="Hosoyama A."/>
            <person name="Uohara A."/>
            <person name="Ohji S."/>
            <person name="Ichikawa N."/>
        </authorList>
    </citation>
    <scope>NUCLEOTIDE SEQUENCE [LARGE SCALE GENOMIC DNA]</scope>
    <source>
        <strain evidence="6 7">NBRC 104589</strain>
    </source>
</reference>
<comment type="subcellular location">
    <subcellularLocation>
        <location evidence="1">Cell outer membrane</location>
    </subcellularLocation>
</comment>
<evidence type="ECO:0000256" key="3">
    <source>
        <dbReference type="ARBA" id="ARBA00023237"/>
    </source>
</evidence>
<keyword evidence="2 4" id="KW-0472">Membrane</keyword>
<dbReference type="Proteomes" id="UP000321922">
    <property type="component" value="Unassembled WGS sequence"/>
</dbReference>
<dbReference type="PANTHER" id="PTHR30329:SF21">
    <property type="entry name" value="LIPOPROTEIN YIAD-RELATED"/>
    <property type="match status" value="1"/>
</dbReference>